<evidence type="ECO:0000256" key="7">
    <source>
        <dbReference type="SAM" id="SignalP"/>
    </source>
</evidence>
<evidence type="ECO:0000256" key="2">
    <source>
        <dbReference type="ARBA" id="ARBA00006329"/>
    </source>
</evidence>
<name>A0A4S5BZV4_AERVE</name>
<comment type="similarity">
    <text evidence="2">Belongs to the CsgC/AgfC family.</text>
</comment>
<evidence type="ECO:0000256" key="3">
    <source>
        <dbReference type="ARBA" id="ARBA00017442"/>
    </source>
</evidence>
<reference evidence="8 9" key="1">
    <citation type="submission" date="2019-04" db="EMBL/GenBank/DDBJ databases">
        <title>Comparative genomics of Aeromonas veronii strains pathogenic to fish.</title>
        <authorList>
            <person name="Cascarano M.C."/>
            <person name="Smyrli M."/>
            <person name="Katharios P."/>
        </authorList>
    </citation>
    <scope>NUCLEOTIDE SEQUENCE [LARGE SCALE GENOMIC DNA]</scope>
    <source>
        <strain evidence="8 9">XU1</strain>
    </source>
</reference>
<evidence type="ECO:0000256" key="1">
    <source>
        <dbReference type="ARBA" id="ARBA00004418"/>
    </source>
</evidence>
<dbReference type="NCBIfam" id="NF041112">
    <property type="entry name" value="chap_CsgH_alph"/>
    <property type="match status" value="1"/>
</dbReference>
<dbReference type="EMBL" id="SSUX01000027">
    <property type="protein sequence ID" value="THJ38480.1"/>
    <property type="molecule type" value="Genomic_DNA"/>
</dbReference>
<organism evidence="8 9">
    <name type="scientific">Aeromonas veronii</name>
    <dbReference type="NCBI Taxonomy" id="654"/>
    <lineage>
        <taxon>Bacteria</taxon>
        <taxon>Pseudomonadati</taxon>
        <taxon>Pseudomonadota</taxon>
        <taxon>Gammaproteobacteria</taxon>
        <taxon>Aeromonadales</taxon>
        <taxon>Aeromonadaceae</taxon>
        <taxon>Aeromonas</taxon>
    </lineage>
</organism>
<dbReference type="AlphaFoldDB" id="A0A4S5BZV4"/>
<evidence type="ECO:0000256" key="6">
    <source>
        <dbReference type="ARBA" id="ARBA00023186"/>
    </source>
</evidence>
<dbReference type="InterPro" id="IPR047726">
    <property type="entry name" value="CsgH_dom"/>
</dbReference>
<protein>
    <recommendedName>
        <fullName evidence="3">Curli assembly protein CsgC</fullName>
    </recommendedName>
</protein>
<evidence type="ECO:0000256" key="4">
    <source>
        <dbReference type="ARBA" id="ARBA00022729"/>
    </source>
</evidence>
<dbReference type="Pfam" id="PF10610">
    <property type="entry name" value="Tafi-CsgC"/>
    <property type="match status" value="1"/>
</dbReference>
<keyword evidence="6" id="KW-0143">Chaperone</keyword>
<evidence type="ECO:0000313" key="9">
    <source>
        <dbReference type="Proteomes" id="UP000309618"/>
    </source>
</evidence>
<dbReference type="Proteomes" id="UP000309618">
    <property type="component" value="Unassembled WGS sequence"/>
</dbReference>
<dbReference type="Gene3D" id="2.60.40.2420">
    <property type="match status" value="1"/>
</dbReference>
<keyword evidence="5" id="KW-0574">Periplasm</keyword>
<proteinExistence type="inferred from homology"/>
<feature type="chain" id="PRO_5020520594" description="Curli assembly protein CsgC" evidence="7">
    <location>
        <begin position="23"/>
        <end position="132"/>
    </location>
</feature>
<feature type="signal peptide" evidence="7">
    <location>
        <begin position="1"/>
        <end position="22"/>
    </location>
</feature>
<dbReference type="InterPro" id="IPR053722">
    <property type="entry name" value="Curli_assembly_CsgC/AgfC"/>
</dbReference>
<comment type="subcellular location">
    <subcellularLocation>
        <location evidence="1">Periplasm</location>
    </subcellularLocation>
</comment>
<dbReference type="InterPro" id="IPR014491">
    <property type="entry name" value="Curli_production_prot_CsgC"/>
</dbReference>
<evidence type="ECO:0000256" key="5">
    <source>
        <dbReference type="ARBA" id="ARBA00022764"/>
    </source>
</evidence>
<gene>
    <name evidence="8" type="ORF">E8Q35_21745</name>
</gene>
<accession>A0A4S5BZV4</accession>
<evidence type="ECO:0000313" key="8">
    <source>
        <dbReference type="EMBL" id="THJ38480.1"/>
    </source>
</evidence>
<sequence>MMLTKGLRALFLLLWVAGLMCGASDAVCEDHQMDMALNLNVTQHAQGVSLAPTLLSDHDVTVSFRLLVRSKGAGGSSTQSQRRTLSLAAGQMRDAGNATLSLRCPYQVEITAEVWQNGQRLLQKSESLTCPV</sequence>
<keyword evidence="4 7" id="KW-0732">Signal</keyword>
<dbReference type="GO" id="GO:0042597">
    <property type="term" value="C:periplasmic space"/>
    <property type="evidence" value="ECO:0007669"/>
    <property type="project" value="UniProtKB-SubCell"/>
</dbReference>
<comment type="caution">
    <text evidence="8">The sequence shown here is derived from an EMBL/GenBank/DDBJ whole genome shotgun (WGS) entry which is preliminary data.</text>
</comment>